<reference evidence="1 2" key="1">
    <citation type="submission" date="2017-10" db="EMBL/GenBank/DDBJ databases">
        <title>Sequencing the genomes of 1000 actinobacteria strains.</title>
        <authorList>
            <person name="Klenk H.-P."/>
        </authorList>
    </citation>
    <scope>NUCLEOTIDE SEQUENCE [LARGE SCALE GENOMIC DNA]</scope>
    <source>
        <strain evidence="1 2">DSM 46092</strain>
    </source>
</reference>
<dbReference type="RefSeq" id="WP_098510134.1">
    <property type="nucleotide sequence ID" value="NZ_JBIAKZ010000006.1"/>
</dbReference>
<dbReference type="Gene3D" id="3.30.530.20">
    <property type="match status" value="1"/>
</dbReference>
<protein>
    <submittedName>
        <fullName evidence="1">Polyketide cyclase/dehydrase/lipid transport protein</fullName>
    </submittedName>
</protein>
<evidence type="ECO:0000313" key="1">
    <source>
        <dbReference type="EMBL" id="PFG57578.1"/>
    </source>
</evidence>
<gene>
    <name evidence="1" type="ORF">ATK36_1170</name>
</gene>
<dbReference type="InterPro" id="IPR019587">
    <property type="entry name" value="Polyketide_cyclase/dehydratase"/>
</dbReference>
<dbReference type="SUPFAM" id="SSF55961">
    <property type="entry name" value="Bet v1-like"/>
    <property type="match status" value="1"/>
</dbReference>
<evidence type="ECO:0000313" key="2">
    <source>
        <dbReference type="Proteomes" id="UP000243542"/>
    </source>
</evidence>
<comment type="caution">
    <text evidence="1">The sequence shown here is derived from an EMBL/GenBank/DDBJ whole genome shotgun (WGS) entry which is preliminary data.</text>
</comment>
<proteinExistence type="predicted"/>
<name>A0A2A9G2D0_9PSEU</name>
<keyword evidence="2" id="KW-1185">Reference proteome</keyword>
<dbReference type="Pfam" id="PF10604">
    <property type="entry name" value="Polyketide_cyc2"/>
    <property type="match status" value="1"/>
</dbReference>
<dbReference type="EMBL" id="PDJK01000001">
    <property type="protein sequence ID" value="PFG57578.1"/>
    <property type="molecule type" value="Genomic_DNA"/>
</dbReference>
<dbReference type="AlphaFoldDB" id="A0A2A9G2D0"/>
<dbReference type="Proteomes" id="UP000243542">
    <property type="component" value="Unassembled WGS sequence"/>
</dbReference>
<dbReference type="InterPro" id="IPR023393">
    <property type="entry name" value="START-like_dom_sf"/>
</dbReference>
<sequence length="140" mass="15044">MEYRIEMPLTAGAEQAWDVLSALPAWPRWTPTVEAIETDLERPAQGAVVRIKQPRRAAVRYLIDLVEPGRRFRWVSDRGGVRQVADHIVVPAADGSCTVVLGFAMTGPFGLLLGVLGAGKIRAMVNAEAAALRAALSPSG</sequence>
<accession>A0A2A9G2D0</accession>
<organism evidence="1 2">
    <name type="scientific">Amycolatopsis sulphurea</name>
    <dbReference type="NCBI Taxonomy" id="76022"/>
    <lineage>
        <taxon>Bacteria</taxon>
        <taxon>Bacillati</taxon>
        <taxon>Actinomycetota</taxon>
        <taxon>Actinomycetes</taxon>
        <taxon>Pseudonocardiales</taxon>
        <taxon>Pseudonocardiaceae</taxon>
        <taxon>Amycolatopsis</taxon>
    </lineage>
</organism>